<comment type="caution">
    <text evidence="2">The sequence shown here is derived from an EMBL/GenBank/DDBJ whole genome shotgun (WGS) entry which is preliminary data.</text>
</comment>
<keyword evidence="1" id="KW-1133">Transmembrane helix</keyword>
<feature type="transmembrane region" description="Helical" evidence="1">
    <location>
        <begin position="7"/>
        <end position="25"/>
    </location>
</feature>
<name>A0A0F9FPK6_9ZZZZ</name>
<dbReference type="EMBL" id="LAZR01020571">
    <property type="protein sequence ID" value="KKL88419.1"/>
    <property type="molecule type" value="Genomic_DNA"/>
</dbReference>
<proteinExistence type="predicted"/>
<sequence length="77" mass="9258">MRGILREWYLYIPPISWMVYVAHYARRREPAYSSLSNWDKIDRNMADVDFNLKIIAGNFIWMVVIMVIGYGRILIFK</sequence>
<protein>
    <submittedName>
        <fullName evidence="2">Uncharacterized protein</fullName>
    </submittedName>
</protein>
<organism evidence="2">
    <name type="scientific">marine sediment metagenome</name>
    <dbReference type="NCBI Taxonomy" id="412755"/>
    <lineage>
        <taxon>unclassified sequences</taxon>
        <taxon>metagenomes</taxon>
        <taxon>ecological metagenomes</taxon>
    </lineage>
</organism>
<reference evidence="2" key="1">
    <citation type="journal article" date="2015" name="Nature">
        <title>Complex archaea that bridge the gap between prokaryotes and eukaryotes.</title>
        <authorList>
            <person name="Spang A."/>
            <person name="Saw J.H."/>
            <person name="Jorgensen S.L."/>
            <person name="Zaremba-Niedzwiedzka K."/>
            <person name="Martijn J."/>
            <person name="Lind A.E."/>
            <person name="van Eijk R."/>
            <person name="Schleper C."/>
            <person name="Guy L."/>
            <person name="Ettema T.J."/>
        </authorList>
    </citation>
    <scope>NUCLEOTIDE SEQUENCE</scope>
</reference>
<evidence type="ECO:0000256" key="1">
    <source>
        <dbReference type="SAM" id="Phobius"/>
    </source>
</evidence>
<keyword evidence="1" id="KW-0472">Membrane</keyword>
<keyword evidence="1" id="KW-0812">Transmembrane</keyword>
<feature type="transmembrane region" description="Helical" evidence="1">
    <location>
        <begin position="54"/>
        <end position="75"/>
    </location>
</feature>
<gene>
    <name evidence="2" type="ORF">LCGC14_1924930</name>
</gene>
<evidence type="ECO:0000313" key="2">
    <source>
        <dbReference type="EMBL" id="KKL88419.1"/>
    </source>
</evidence>
<accession>A0A0F9FPK6</accession>
<dbReference type="AlphaFoldDB" id="A0A0F9FPK6"/>